<evidence type="ECO:0000256" key="2">
    <source>
        <dbReference type="ARBA" id="ARBA00022737"/>
    </source>
</evidence>
<evidence type="ECO:0000313" key="4">
    <source>
        <dbReference type="EMBL" id="SCU89813.1"/>
    </source>
</evidence>
<dbReference type="PROSITE" id="PS50082">
    <property type="entry name" value="WD_REPEATS_2"/>
    <property type="match status" value="2"/>
</dbReference>
<protein>
    <submittedName>
        <fullName evidence="4">LANO_0D06524g1_1</fullName>
    </submittedName>
</protein>
<dbReference type="FunFam" id="2.130.10.10:FF:000102">
    <property type="entry name" value="Actin-interacting protein 1"/>
    <property type="match status" value="1"/>
</dbReference>
<dbReference type="OrthoDB" id="2306at2759"/>
<keyword evidence="5" id="KW-1185">Reference proteome</keyword>
<feature type="repeat" description="WD" evidence="3">
    <location>
        <begin position="272"/>
        <end position="294"/>
    </location>
</feature>
<dbReference type="GO" id="GO:0051015">
    <property type="term" value="F:actin filament binding"/>
    <property type="evidence" value="ECO:0007669"/>
    <property type="project" value="TreeGrafter"/>
</dbReference>
<dbReference type="EMBL" id="LT598448">
    <property type="protein sequence ID" value="SCU89813.1"/>
    <property type="molecule type" value="Genomic_DNA"/>
</dbReference>
<evidence type="ECO:0000256" key="3">
    <source>
        <dbReference type="PROSITE-ProRule" id="PRU00221"/>
    </source>
</evidence>
<dbReference type="InterPro" id="IPR015943">
    <property type="entry name" value="WD40/YVTN_repeat-like_dom_sf"/>
</dbReference>
<dbReference type="SMART" id="SM00320">
    <property type="entry name" value="WD40"/>
    <property type="match status" value="10"/>
</dbReference>
<dbReference type="GO" id="GO:0030042">
    <property type="term" value="P:actin filament depolymerization"/>
    <property type="evidence" value="ECO:0007669"/>
    <property type="project" value="TreeGrafter"/>
</dbReference>
<dbReference type="GO" id="GO:0030864">
    <property type="term" value="C:cortical actin cytoskeleton"/>
    <property type="evidence" value="ECO:0007669"/>
    <property type="project" value="TreeGrafter"/>
</dbReference>
<dbReference type="PROSITE" id="PS50294">
    <property type="entry name" value="WD_REPEATS_REGION"/>
    <property type="match status" value="1"/>
</dbReference>
<dbReference type="AlphaFoldDB" id="A0A1G4JHF4"/>
<keyword evidence="2" id="KW-0677">Repeat</keyword>
<dbReference type="Proteomes" id="UP000189911">
    <property type="component" value="Chromosome D"/>
</dbReference>
<proteinExistence type="predicted"/>
<reference evidence="5" key="1">
    <citation type="submission" date="2016-03" db="EMBL/GenBank/DDBJ databases">
        <authorList>
            <person name="Devillers Hugo."/>
        </authorList>
    </citation>
    <scope>NUCLEOTIDE SEQUENCE [LARGE SCALE GENOMIC DNA]</scope>
</reference>
<dbReference type="InterPro" id="IPR036322">
    <property type="entry name" value="WD40_repeat_dom_sf"/>
</dbReference>
<name>A0A1G4JHF4_9SACH</name>
<sequence length="618" mass="67487">MAQLQWTKTLAPLPATERNFSTKLSYDKHSKCVAYGCGKSAFVRSLDSDFQVQFTGHGTAKVTVVRFRPLAGSNYLCSGDDQGRVIVWSWLHDEDDRSNEAVTGTSTAIKSEFQVLSGPITDISWDMEGRRLCVVGEGRDKFGAFISWDTGNTLGELSGPSKRVNACHIKLSRPMRCFTAGDDGACVFFEGPPFRFAASDRTHHDQGKFIRDIKFSPGPGNYAVSIGSDRKIVSFDGRTGEFIKYVDDPEETIEGGFFALDWFDEGSESHKFATSSADAVIRVWDIESGKCINKWSLEKTLAHQQVGVATISENQVVSVSLDGALNIFEIGQHSPIKTIEGHNKGITALSTGPLASGSYDGRIVVWGSKGSQSAQMNNYQTNTIAAIDNENGIATTSWDNTMQVSGEVKHTFAHQPKIASPYKGSMAVVSVENELDIVSCDTGNVVTSKKLTSIASAVNLGTKYVAVGYEQSNTIELFHVSDLSVSFTLSTTMRATPSCLALSPSERFLAVGDVMGKILLFDLETKAVKTSRWAFHSGKITSMAWRPLNEEDEEEEDLIATASLDTHLMIYSVKKPMKNIKQLNAHKDGVTCVAWDGRSTIFSGGADSCIKEWKLILD</sequence>
<keyword evidence="1 3" id="KW-0853">WD repeat</keyword>
<dbReference type="Pfam" id="PF00400">
    <property type="entry name" value="WD40"/>
    <property type="match status" value="2"/>
</dbReference>
<feature type="repeat" description="WD" evidence="3">
    <location>
        <begin position="583"/>
        <end position="618"/>
    </location>
</feature>
<dbReference type="InterPro" id="IPR001680">
    <property type="entry name" value="WD40_rpt"/>
</dbReference>
<dbReference type="PANTHER" id="PTHR19856">
    <property type="entry name" value="WD-REPEATCONTAINING PROTEIN WDR1"/>
    <property type="match status" value="1"/>
</dbReference>
<evidence type="ECO:0000313" key="5">
    <source>
        <dbReference type="Proteomes" id="UP000189911"/>
    </source>
</evidence>
<accession>A0A1G4JHF4</accession>
<evidence type="ECO:0000256" key="1">
    <source>
        <dbReference type="ARBA" id="ARBA00022574"/>
    </source>
</evidence>
<organism evidence="4 5">
    <name type="scientific">Lachancea nothofagi CBS 11611</name>
    <dbReference type="NCBI Taxonomy" id="1266666"/>
    <lineage>
        <taxon>Eukaryota</taxon>
        <taxon>Fungi</taxon>
        <taxon>Dikarya</taxon>
        <taxon>Ascomycota</taxon>
        <taxon>Saccharomycotina</taxon>
        <taxon>Saccharomycetes</taxon>
        <taxon>Saccharomycetales</taxon>
        <taxon>Saccharomycetaceae</taxon>
        <taxon>Lachancea</taxon>
    </lineage>
</organism>
<dbReference type="Gene3D" id="2.130.10.10">
    <property type="entry name" value="YVTN repeat-like/Quinoprotein amine dehydrogenase"/>
    <property type="match status" value="2"/>
</dbReference>
<dbReference type="SUPFAM" id="SSF50978">
    <property type="entry name" value="WD40 repeat-like"/>
    <property type="match status" value="2"/>
</dbReference>
<dbReference type="PANTHER" id="PTHR19856:SF0">
    <property type="entry name" value="WD REPEAT-CONTAINING PROTEIN 1"/>
    <property type="match status" value="1"/>
</dbReference>
<gene>
    <name evidence="4" type="ORF">LANO_0D06524G</name>
</gene>